<organism evidence="1 2">
    <name type="scientific">Colletotrichum sublineola</name>
    <name type="common">Sorghum anthracnose fungus</name>
    <dbReference type="NCBI Taxonomy" id="1173701"/>
    <lineage>
        <taxon>Eukaryota</taxon>
        <taxon>Fungi</taxon>
        <taxon>Dikarya</taxon>
        <taxon>Ascomycota</taxon>
        <taxon>Pezizomycotina</taxon>
        <taxon>Sordariomycetes</taxon>
        <taxon>Hypocreomycetidae</taxon>
        <taxon>Glomerellales</taxon>
        <taxon>Glomerellaceae</taxon>
        <taxon>Colletotrichum</taxon>
        <taxon>Colletotrichum graminicola species complex</taxon>
    </lineage>
</organism>
<name>A0A066XCH1_COLSU</name>
<dbReference type="OrthoDB" id="443402at2759"/>
<reference evidence="2" key="1">
    <citation type="journal article" date="2014" name="Genome Announc.">
        <title>Draft genome sequence of Colletotrichum sublineola, a destructive pathogen of cultivated sorghum.</title>
        <authorList>
            <person name="Baroncelli R."/>
            <person name="Sanz-Martin J.M."/>
            <person name="Rech G.E."/>
            <person name="Sukno S.A."/>
            <person name="Thon M.R."/>
        </authorList>
    </citation>
    <scope>NUCLEOTIDE SEQUENCE [LARGE SCALE GENOMIC DNA]</scope>
    <source>
        <strain evidence="2">TX430BB</strain>
    </source>
</reference>
<evidence type="ECO:0000313" key="1">
    <source>
        <dbReference type="EMBL" id="KDN65349.1"/>
    </source>
</evidence>
<dbReference type="Proteomes" id="UP000027238">
    <property type="component" value="Unassembled WGS sequence"/>
</dbReference>
<dbReference type="EMBL" id="JMSE01001040">
    <property type="protein sequence ID" value="KDN65349.1"/>
    <property type="molecule type" value="Genomic_DNA"/>
</dbReference>
<sequence>MESMNQRYDMVCEAHSKTFEWLVSKTWEDATEPELPQLDSDFYSLGGIGAAFSSYAPSREAKEKEIDERDDILSDIGGWNQFPTRISKAQHHKKEPSGFRIRVLMPGHGD</sequence>
<gene>
    <name evidence="1" type="ORF">CSUB01_12647</name>
</gene>
<accession>A0A066XCH1</accession>
<comment type="caution">
    <text evidence="1">The sequence shown here is derived from an EMBL/GenBank/DDBJ whole genome shotgun (WGS) entry which is preliminary data.</text>
</comment>
<proteinExistence type="predicted"/>
<dbReference type="AlphaFoldDB" id="A0A066XCH1"/>
<protein>
    <submittedName>
        <fullName evidence="1">Uncharacterized protein</fullName>
    </submittedName>
</protein>
<dbReference type="HOGENOM" id="CLU_2170923_0_0_1"/>
<evidence type="ECO:0000313" key="2">
    <source>
        <dbReference type="Proteomes" id="UP000027238"/>
    </source>
</evidence>
<keyword evidence="2" id="KW-1185">Reference proteome</keyword>